<dbReference type="Proteomes" id="UP000523447">
    <property type="component" value="Unassembled WGS sequence"/>
</dbReference>
<comment type="caution">
    <text evidence="6">The sequence shown here is derived from an EMBL/GenBank/DDBJ whole genome shotgun (WGS) entry which is preliminary data.</text>
</comment>
<dbReference type="Gene3D" id="1.10.357.10">
    <property type="entry name" value="Tetracycline Repressor, domain 2"/>
    <property type="match status" value="1"/>
</dbReference>
<evidence type="ECO:0000313" key="7">
    <source>
        <dbReference type="Proteomes" id="UP000523447"/>
    </source>
</evidence>
<dbReference type="PRINTS" id="PR00455">
    <property type="entry name" value="HTHTETR"/>
</dbReference>
<accession>A0A7X6RJB1</accession>
<dbReference type="GO" id="GO:0003700">
    <property type="term" value="F:DNA-binding transcription factor activity"/>
    <property type="evidence" value="ECO:0007669"/>
    <property type="project" value="TreeGrafter"/>
</dbReference>
<evidence type="ECO:0000256" key="3">
    <source>
        <dbReference type="ARBA" id="ARBA00023163"/>
    </source>
</evidence>
<keyword evidence="2 4" id="KW-0238">DNA-binding</keyword>
<dbReference type="AlphaFoldDB" id="A0A7X6RJB1"/>
<dbReference type="PROSITE" id="PS01081">
    <property type="entry name" value="HTH_TETR_1"/>
    <property type="match status" value="1"/>
</dbReference>
<sequence length="214" mass="22457">MSPRRAAALHDRDIPDLRAHLIATAEKLFADQGSAGLTVRAIARAAGVSDGVLYNHFADKEELLAAALRAHVDSVGRGFGPLPAPGSATVAENLMVCLRQGLALHRAVLPVFAGLLTQPAVLARFAEAEGRQRLWRDELIDYLRAERELGRLAAEADVEAAAAVLVGICHDEVLSALLAGASHPADPPPLESVVATLLRGIAPNRPESTPGGAE</sequence>
<dbReference type="InterPro" id="IPR023772">
    <property type="entry name" value="DNA-bd_HTH_TetR-type_CS"/>
</dbReference>
<feature type="domain" description="HTH tetR-type" evidence="5">
    <location>
        <begin position="15"/>
        <end position="75"/>
    </location>
</feature>
<name>A0A7X6RJB1_9NOCA</name>
<dbReference type="SUPFAM" id="SSF46689">
    <property type="entry name" value="Homeodomain-like"/>
    <property type="match status" value="1"/>
</dbReference>
<dbReference type="Pfam" id="PF14246">
    <property type="entry name" value="TetR_C_7"/>
    <property type="match status" value="1"/>
</dbReference>
<evidence type="ECO:0000256" key="2">
    <source>
        <dbReference type="ARBA" id="ARBA00023125"/>
    </source>
</evidence>
<dbReference type="InterPro" id="IPR009057">
    <property type="entry name" value="Homeodomain-like_sf"/>
</dbReference>
<dbReference type="RefSeq" id="WP_051031394.1">
    <property type="nucleotide sequence ID" value="NZ_CAWPHS010000010.1"/>
</dbReference>
<evidence type="ECO:0000313" key="6">
    <source>
        <dbReference type="EMBL" id="NKY87473.1"/>
    </source>
</evidence>
<dbReference type="InterPro" id="IPR001647">
    <property type="entry name" value="HTH_TetR"/>
</dbReference>
<protein>
    <submittedName>
        <fullName evidence="6">TetR/AcrR family transcriptional regulator</fullName>
    </submittedName>
</protein>
<reference evidence="6 7" key="1">
    <citation type="submission" date="2020-04" db="EMBL/GenBank/DDBJ databases">
        <title>MicrobeNet Type strains.</title>
        <authorList>
            <person name="Nicholson A.C."/>
        </authorList>
    </citation>
    <scope>NUCLEOTIDE SEQUENCE [LARGE SCALE GENOMIC DNA]</scope>
    <source>
        <strain evidence="6 7">DSM 44445</strain>
    </source>
</reference>
<evidence type="ECO:0000259" key="5">
    <source>
        <dbReference type="PROSITE" id="PS50977"/>
    </source>
</evidence>
<proteinExistence type="predicted"/>
<evidence type="ECO:0000256" key="4">
    <source>
        <dbReference type="PROSITE-ProRule" id="PRU00335"/>
    </source>
</evidence>
<keyword evidence="7" id="KW-1185">Reference proteome</keyword>
<dbReference type="EMBL" id="JAAXPE010000018">
    <property type="protein sequence ID" value="NKY87473.1"/>
    <property type="molecule type" value="Genomic_DNA"/>
</dbReference>
<keyword evidence="1" id="KW-0805">Transcription regulation</keyword>
<dbReference type="PANTHER" id="PTHR30055:SF238">
    <property type="entry name" value="MYCOFACTOCIN BIOSYNTHESIS TRANSCRIPTIONAL REGULATOR MFTR-RELATED"/>
    <property type="match status" value="1"/>
</dbReference>
<dbReference type="SUPFAM" id="SSF48498">
    <property type="entry name" value="Tetracyclin repressor-like, C-terminal domain"/>
    <property type="match status" value="1"/>
</dbReference>
<organism evidence="6 7">
    <name type="scientific">Nocardia veterana</name>
    <dbReference type="NCBI Taxonomy" id="132249"/>
    <lineage>
        <taxon>Bacteria</taxon>
        <taxon>Bacillati</taxon>
        <taxon>Actinomycetota</taxon>
        <taxon>Actinomycetes</taxon>
        <taxon>Mycobacteriales</taxon>
        <taxon>Nocardiaceae</taxon>
        <taxon>Nocardia</taxon>
    </lineage>
</organism>
<dbReference type="InterPro" id="IPR039536">
    <property type="entry name" value="TetR_C_Proteobacteria"/>
</dbReference>
<evidence type="ECO:0000256" key="1">
    <source>
        <dbReference type="ARBA" id="ARBA00023015"/>
    </source>
</evidence>
<dbReference type="GO" id="GO:0000976">
    <property type="term" value="F:transcription cis-regulatory region binding"/>
    <property type="evidence" value="ECO:0007669"/>
    <property type="project" value="TreeGrafter"/>
</dbReference>
<dbReference type="InterPro" id="IPR050109">
    <property type="entry name" value="HTH-type_TetR-like_transc_reg"/>
</dbReference>
<keyword evidence="3" id="KW-0804">Transcription</keyword>
<feature type="DNA-binding region" description="H-T-H motif" evidence="4">
    <location>
        <begin position="38"/>
        <end position="57"/>
    </location>
</feature>
<dbReference type="InterPro" id="IPR036271">
    <property type="entry name" value="Tet_transcr_reg_TetR-rel_C_sf"/>
</dbReference>
<dbReference type="PROSITE" id="PS50977">
    <property type="entry name" value="HTH_TETR_2"/>
    <property type="match status" value="1"/>
</dbReference>
<gene>
    <name evidence="6" type="ORF">HGA07_17770</name>
</gene>
<dbReference type="PANTHER" id="PTHR30055">
    <property type="entry name" value="HTH-TYPE TRANSCRIPTIONAL REGULATOR RUTR"/>
    <property type="match status" value="1"/>
</dbReference>
<dbReference type="Pfam" id="PF00440">
    <property type="entry name" value="TetR_N"/>
    <property type="match status" value="1"/>
</dbReference>